<dbReference type="Gene3D" id="2.30.39.10">
    <property type="entry name" value="Alpha-1-antitrypsin, domain 1"/>
    <property type="match status" value="1"/>
</dbReference>
<feature type="domain" description="Serpin" evidence="2">
    <location>
        <begin position="49"/>
        <end position="192"/>
    </location>
</feature>
<protein>
    <recommendedName>
        <fullName evidence="2">Serpin domain-containing protein</fullName>
    </recommendedName>
</protein>
<organism evidence="3 4">
    <name type="scientific">Cannabis sativa</name>
    <name type="common">Hemp</name>
    <name type="synonym">Marijuana</name>
    <dbReference type="NCBI Taxonomy" id="3483"/>
    <lineage>
        <taxon>Eukaryota</taxon>
        <taxon>Viridiplantae</taxon>
        <taxon>Streptophyta</taxon>
        <taxon>Embryophyta</taxon>
        <taxon>Tracheophyta</taxon>
        <taxon>Spermatophyta</taxon>
        <taxon>Magnoliopsida</taxon>
        <taxon>eudicotyledons</taxon>
        <taxon>Gunneridae</taxon>
        <taxon>Pentapetalae</taxon>
        <taxon>rosids</taxon>
        <taxon>fabids</taxon>
        <taxon>Rosales</taxon>
        <taxon>Cannabaceae</taxon>
        <taxon>Cannabis</taxon>
    </lineage>
</organism>
<dbReference type="InterPro" id="IPR036186">
    <property type="entry name" value="Serpin_sf"/>
</dbReference>
<dbReference type="InterPro" id="IPR042185">
    <property type="entry name" value="Serpin_sf_2"/>
</dbReference>
<evidence type="ECO:0000313" key="3">
    <source>
        <dbReference type="EMBL" id="KAF4369764.1"/>
    </source>
</evidence>
<dbReference type="EMBL" id="JAATIQ010000213">
    <property type="protein sequence ID" value="KAF4369764.1"/>
    <property type="molecule type" value="Genomic_DNA"/>
</dbReference>
<keyword evidence="4" id="KW-1185">Reference proteome</keyword>
<reference evidence="3 4" key="1">
    <citation type="journal article" date="2020" name="bioRxiv">
        <title>Sequence and annotation of 42 cannabis genomes reveals extensive copy number variation in cannabinoid synthesis and pathogen resistance genes.</title>
        <authorList>
            <person name="Mckernan K.J."/>
            <person name="Helbert Y."/>
            <person name="Kane L.T."/>
            <person name="Ebling H."/>
            <person name="Zhang L."/>
            <person name="Liu B."/>
            <person name="Eaton Z."/>
            <person name="Mclaughlin S."/>
            <person name="Kingan S."/>
            <person name="Baybayan P."/>
            <person name="Concepcion G."/>
            <person name="Jordan M."/>
            <person name="Riva A."/>
            <person name="Barbazuk W."/>
            <person name="Harkins T."/>
        </authorList>
    </citation>
    <scope>NUCLEOTIDE SEQUENCE [LARGE SCALE GENOMIC DNA]</scope>
    <source>
        <strain evidence="4">cv. Jamaican Lion 4</strain>
        <tissue evidence="3">Leaf</tissue>
    </source>
</reference>
<sequence length="251" mass="28969">MEYRPVYQKRRTPTVWVIIQIALVTEDSKPSVYRFCEIKGKICFHFYTQLGMGLKSIADVISESSRIMAMVSSDNARTFSLTFLLVWVDKKCELNSSFQHLLKTIYRAQSAALNFCNKRFFAQRDRERVDEFIHSHGFIEEEVAEINTRVQNATNGVIKESTWAEPFLPVRNVTKIFYTVDGKSVQVSYLTEYCLLAIKMSSTFPSTFFFDPDEKDGLHELMKQLSSDSALLSLPFKFNENAKDKDSKVQT</sequence>
<evidence type="ECO:0000256" key="1">
    <source>
        <dbReference type="ARBA" id="ARBA00009500"/>
    </source>
</evidence>
<dbReference type="InterPro" id="IPR023796">
    <property type="entry name" value="Serpin_dom"/>
</dbReference>
<comment type="similarity">
    <text evidence="1">Belongs to the serpin family.</text>
</comment>
<gene>
    <name evidence="3" type="ORF">G4B88_028370</name>
</gene>
<dbReference type="Gene3D" id="3.30.497.10">
    <property type="entry name" value="Antithrombin, subunit I, domain 2"/>
    <property type="match status" value="1"/>
</dbReference>
<dbReference type="Pfam" id="PF00079">
    <property type="entry name" value="Serpin"/>
    <property type="match status" value="1"/>
</dbReference>
<evidence type="ECO:0000259" key="2">
    <source>
        <dbReference type="Pfam" id="PF00079"/>
    </source>
</evidence>
<accession>A0A7J6FGD0</accession>
<name>A0A7J6FGD0_CANSA</name>
<comment type="caution">
    <text evidence="3">The sequence shown here is derived from an EMBL/GenBank/DDBJ whole genome shotgun (WGS) entry which is preliminary data.</text>
</comment>
<evidence type="ECO:0000313" key="4">
    <source>
        <dbReference type="Proteomes" id="UP000583929"/>
    </source>
</evidence>
<dbReference type="InterPro" id="IPR042178">
    <property type="entry name" value="Serpin_sf_1"/>
</dbReference>
<dbReference type="AlphaFoldDB" id="A0A7J6FGD0"/>
<proteinExistence type="inferred from homology"/>
<dbReference type="Proteomes" id="UP000583929">
    <property type="component" value="Unassembled WGS sequence"/>
</dbReference>
<dbReference type="SUPFAM" id="SSF56574">
    <property type="entry name" value="Serpins"/>
    <property type="match status" value="1"/>
</dbReference>